<feature type="compositionally biased region" description="Basic and acidic residues" evidence="9">
    <location>
        <begin position="983"/>
        <end position="999"/>
    </location>
</feature>
<dbReference type="CDD" id="cd00052">
    <property type="entry name" value="EH"/>
    <property type="match status" value="3"/>
</dbReference>
<dbReference type="InterPro" id="IPR009244">
    <property type="entry name" value="Mediatior_Med7"/>
</dbReference>
<evidence type="ECO:0000313" key="14">
    <source>
        <dbReference type="Proteomes" id="UP000019377"/>
    </source>
</evidence>
<feature type="compositionally biased region" description="Polar residues" evidence="9">
    <location>
        <begin position="1044"/>
        <end position="1053"/>
    </location>
</feature>
<evidence type="ECO:0000259" key="12">
    <source>
        <dbReference type="PROSITE" id="PS50222"/>
    </source>
</evidence>
<dbReference type="PROSITE" id="PS50222">
    <property type="entry name" value="EF_HAND_2"/>
    <property type="match status" value="1"/>
</dbReference>
<dbReference type="InterPro" id="IPR000261">
    <property type="entry name" value="EH_dom"/>
</dbReference>
<dbReference type="InterPro" id="IPR009060">
    <property type="entry name" value="UBA-like_sf"/>
</dbReference>
<dbReference type="InterPro" id="IPR037212">
    <property type="entry name" value="Med7/Med21-like"/>
</dbReference>
<feature type="region of interest" description="Disordered" evidence="9">
    <location>
        <begin position="1"/>
        <end position="38"/>
    </location>
</feature>
<dbReference type="EMBL" id="KI545859">
    <property type="protein sequence ID" value="EST08338.1"/>
    <property type="molecule type" value="Genomic_DNA"/>
</dbReference>
<feature type="compositionally biased region" description="Low complexity" evidence="9">
    <location>
        <begin position="1525"/>
        <end position="1534"/>
    </location>
</feature>
<evidence type="ECO:0000256" key="4">
    <source>
        <dbReference type="ARBA" id="ARBA00023015"/>
    </source>
</evidence>
<feature type="compositionally biased region" description="Polar residues" evidence="9">
    <location>
        <begin position="1380"/>
        <end position="1401"/>
    </location>
</feature>
<dbReference type="Pfam" id="PF12763">
    <property type="entry name" value="EH"/>
    <property type="match status" value="3"/>
</dbReference>
<evidence type="ECO:0000256" key="2">
    <source>
        <dbReference type="ARBA" id="ARBA00009994"/>
    </source>
</evidence>
<dbReference type="InterPro" id="IPR002048">
    <property type="entry name" value="EF_hand_dom"/>
</dbReference>
<dbReference type="InterPro" id="IPR015940">
    <property type="entry name" value="UBA"/>
</dbReference>
<feature type="region of interest" description="Disordered" evidence="9">
    <location>
        <begin position="963"/>
        <end position="1060"/>
    </location>
</feature>
<feature type="compositionally biased region" description="Low complexity" evidence="9">
    <location>
        <begin position="1629"/>
        <end position="1642"/>
    </location>
</feature>
<dbReference type="GO" id="GO:0003712">
    <property type="term" value="F:transcription coregulator activity"/>
    <property type="evidence" value="ECO:0007669"/>
    <property type="project" value="InterPro"/>
</dbReference>
<feature type="domain" description="EH" evidence="11">
    <location>
        <begin position="425"/>
        <end position="515"/>
    </location>
</feature>
<evidence type="ECO:0000259" key="10">
    <source>
        <dbReference type="PROSITE" id="PS50030"/>
    </source>
</evidence>
<dbReference type="GO" id="GO:0016197">
    <property type="term" value="P:endosomal transport"/>
    <property type="evidence" value="ECO:0007669"/>
    <property type="project" value="TreeGrafter"/>
</dbReference>
<dbReference type="GO" id="GO:0005886">
    <property type="term" value="C:plasma membrane"/>
    <property type="evidence" value="ECO:0007669"/>
    <property type="project" value="TreeGrafter"/>
</dbReference>
<feature type="compositionally biased region" description="Basic and acidic residues" evidence="9">
    <location>
        <begin position="1078"/>
        <end position="1095"/>
    </location>
</feature>
<dbReference type="SUPFAM" id="SSF140718">
    <property type="entry name" value="Mediator hinge subcomplex-like"/>
    <property type="match status" value="1"/>
</dbReference>
<organism evidence="13 14">
    <name type="scientific">Kalmanozyma brasiliensis (strain GHG001)</name>
    <name type="common">Yeast</name>
    <name type="synonym">Pseudozyma brasiliensis</name>
    <dbReference type="NCBI Taxonomy" id="1365824"/>
    <lineage>
        <taxon>Eukaryota</taxon>
        <taxon>Fungi</taxon>
        <taxon>Dikarya</taxon>
        <taxon>Basidiomycota</taxon>
        <taxon>Ustilaginomycotina</taxon>
        <taxon>Ustilaginomycetes</taxon>
        <taxon>Ustilaginales</taxon>
        <taxon>Ustilaginaceae</taxon>
        <taxon>Kalmanozyma</taxon>
    </lineage>
</organism>
<dbReference type="InterPro" id="IPR011992">
    <property type="entry name" value="EF-hand-dom_pair"/>
</dbReference>
<dbReference type="Gene3D" id="1.10.8.10">
    <property type="entry name" value="DNA helicase RuvA subunit, C-terminal domain"/>
    <property type="match status" value="1"/>
</dbReference>
<accession>V5EXQ6</accession>
<feature type="compositionally biased region" description="Low complexity" evidence="9">
    <location>
        <begin position="1651"/>
        <end position="1686"/>
    </location>
</feature>
<keyword evidence="4" id="KW-0805">Transcription regulation</keyword>
<dbReference type="OrthoDB" id="524326at2759"/>
<feature type="region of interest" description="Disordered" evidence="9">
    <location>
        <begin position="1629"/>
        <end position="1707"/>
    </location>
</feature>
<feature type="compositionally biased region" description="Polar residues" evidence="9">
    <location>
        <begin position="1308"/>
        <end position="1336"/>
    </location>
</feature>
<dbReference type="SUPFAM" id="SSF46934">
    <property type="entry name" value="UBA-like"/>
    <property type="match status" value="1"/>
</dbReference>
<keyword evidence="5" id="KW-0010">Activator</keyword>
<dbReference type="HOGENOM" id="CLU_252093_0_0_1"/>
<dbReference type="Gene3D" id="6.10.140.200">
    <property type="match status" value="1"/>
</dbReference>
<dbReference type="SMART" id="SM00165">
    <property type="entry name" value="UBA"/>
    <property type="match status" value="1"/>
</dbReference>
<keyword evidence="6" id="KW-0804">Transcription</keyword>
<dbReference type="SMART" id="SM00027">
    <property type="entry name" value="EH"/>
    <property type="match status" value="3"/>
</dbReference>
<dbReference type="GO" id="GO:0006357">
    <property type="term" value="P:regulation of transcription by RNA polymerase II"/>
    <property type="evidence" value="ECO:0007669"/>
    <property type="project" value="InterPro"/>
</dbReference>
<dbReference type="Pfam" id="PF05983">
    <property type="entry name" value="Med7"/>
    <property type="match status" value="1"/>
</dbReference>
<feature type="domain" description="EH" evidence="11">
    <location>
        <begin position="579"/>
        <end position="668"/>
    </location>
</feature>
<feature type="compositionally biased region" description="Acidic residues" evidence="9">
    <location>
        <begin position="1226"/>
        <end position="1243"/>
    </location>
</feature>
<feature type="compositionally biased region" description="Pro residues" evidence="9">
    <location>
        <begin position="1687"/>
        <end position="1705"/>
    </location>
</feature>
<reference evidence="14" key="1">
    <citation type="journal article" date="2013" name="Genome Announc.">
        <title>Draft genome sequence of Pseudozyma brasiliensis sp. nov. strain GHG001, a high producer of endo-1,4-xylanase isolated from an insect pest of sugarcane.</title>
        <authorList>
            <person name="Oliveira J.V.D.C."/>
            <person name="dos Santos R.A.C."/>
            <person name="Borges T.A."/>
            <person name="Riano-Pachon D.M."/>
            <person name="Goldman G.H."/>
        </authorList>
    </citation>
    <scope>NUCLEOTIDE SEQUENCE [LARGE SCALE GENOMIC DNA]</scope>
    <source>
        <strain evidence="14">GHG001</strain>
    </source>
</reference>
<feature type="domain" description="EF-hand" evidence="12">
    <location>
        <begin position="612"/>
        <end position="647"/>
    </location>
</feature>
<dbReference type="Gene3D" id="6.10.140.1520">
    <property type="match status" value="1"/>
</dbReference>
<feature type="region of interest" description="Disordered" evidence="9">
    <location>
        <begin position="716"/>
        <end position="776"/>
    </location>
</feature>
<dbReference type="eggNOG" id="KOG0998">
    <property type="taxonomic scope" value="Eukaryota"/>
</dbReference>
<feature type="compositionally biased region" description="Basic and acidic residues" evidence="9">
    <location>
        <begin position="1193"/>
        <end position="1202"/>
    </location>
</feature>
<evidence type="ECO:0000256" key="3">
    <source>
        <dbReference type="ARBA" id="ARBA00020631"/>
    </source>
</evidence>
<dbReference type="OMA" id="IWAMADS"/>
<dbReference type="GO" id="GO:0005737">
    <property type="term" value="C:cytoplasm"/>
    <property type="evidence" value="ECO:0007669"/>
    <property type="project" value="TreeGrafter"/>
</dbReference>
<evidence type="ECO:0000256" key="8">
    <source>
        <dbReference type="ARBA" id="ARBA00031258"/>
    </source>
</evidence>
<evidence type="ECO:0000256" key="7">
    <source>
        <dbReference type="ARBA" id="ARBA00023242"/>
    </source>
</evidence>
<dbReference type="SMART" id="SM00054">
    <property type="entry name" value="EFh"/>
    <property type="match status" value="3"/>
</dbReference>
<comment type="subcellular location">
    <subcellularLocation>
        <location evidence="1">Nucleus</location>
    </subcellularLocation>
</comment>
<dbReference type="GeneID" id="27417878"/>
<dbReference type="GO" id="GO:0006897">
    <property type="term" value="P:endocytosis"/>
    <property type="evidence" value="ECO:0007669"/>
    <property type="project" value="TreeGrafter"/>
</dbReference>
<feature type="region of interest" description="Disordered" evidence="9">
    <location>
        <begin position="1073"/>
        <end position="1351"/>
    </location>
</feature>
<gene>
    <name evidence="13" type="ORF">PSEUBRA_SCAF17g04325</name>
</gene>
<evidence type="ECO:0000259" key="11">
    <source>
        <dbReference type="PROSITE" id="PS50031"/>
    </source>
</evidence>
<feature type="domain" description="EH" evidence="11">
    <location>
        <begin position="303"/>
        <end position="397"/>
    </location>
</feature>
<evidence type="ECO:0000256" key="1">
    <source>
        <dbReference type="ARBA" id="ARBA00004123"/>
    </source>
</evidence>
<comment type="similarity">
    <text evidence="2">Belongs to the Mediator complex subunit 7 family.</text>
</comment>
<dbReference type="Gene3D" id="1.10.287.1490">
    <property type="match status" value="1"/>
</dbReference>
<dbReference type="Pfam" id="PF00627">
    <property type="entry name" value="UBA"/>
    <property type="match status" value="1"/>
</dbReference>
<proteinExistence type="inferred from homology"/>
<dbReference type="PANTHER" id="PTHR11216:SF170">
    <property type="entry name" value="DYNAMIN ASSOCIATED PROTEIN 160, ISOFORM D"/>
    <property type="match status" value="1"/>
</dbReference>
<keyword evidence="14" id="KW-1185">Reference proteome</keyword>
<feature type="compositionally biased region" description="Low complexity" evidence="9">
    <location>
        <begin position="552"/>
        <end position="572"/>
    </location>
</feature>
<dbReference type="SUPFAM" id="SSF47473">
    <property type="entry name" value="EF-hand"/>
    <property type="match status" value="3"/>
</dbReference>
<evidence type="ECO:0000313" key="13">
    <source>
        <dbReference type="EMBL" id="EST08338.1"/>
    </source>
</evidence>
<dbReference type="GO" id="GO:0016592">
    <property type="term" value="C:mediator complex"/>
    <property type="evidence" value="ECO:0007669"/>
    <property type="project" value="InterPro"/>
</dbReference>
<dbReference type="CDD" id="cd14270">
    <property type="entry name" value="UBA"/>
    <property type="match status" value="1"/>
</dbReference>
<feature type="region of interest" description="Disordered" evidence="9">
    <location>
        <begin position="655"/>
        <end position="678"/>
    </location>
</feature>
<evidence type="ECO:0000256" key="6">
    <source>
        <dbReference type="ARBA" id="ARBA00023163"/>
    </source>
</evidence>
<feature type="region of interest" description="Disordered" evidence="9">
    <location>
        <begin position="549"/>
        <end position="573"/>
    </location>
</feature>
<protein>
    <recommendedName>
        <fullName evidence="3">Mediator of RNA polymerase II transcription subunit 7</fullName>
    </recommendedName>
    <alternativeName>
        <fullName evidence="8">Mediator complex subunit 7</fullName>
    </alternativeName>
</protein>
<name>V5EXQ6_KALBG</name>
<feature type="domain" description="UBA" evidence="10">
    <location>
        <begin position="1722"/>
        <end position="1762"/>
    </location>
</feature>
<dbReference type="PROSITE" id="PS50031">
    <property type="entry name" value="EH"/>
    <property type="match status" value="3"/>
</dbReference>
<feature type="compositionally biased region" description="Low complexity" evidence="9">
    <location>
        <begin position="1429"/>
        <end position="1442"/>
    </location>
</feature>
<evidence type="ECO:0000256" key="9">
    <source>
        <dbReference type="SAM" id="MobiDB-lite"/>
    </source>
</evidence>
<feature type="region of interest" description="Disordered" evidence="9">
    <location>
        <begin position="1368"/>
        <end position="1541"/>
    </location>
</feature>
<dbReference type="PANTHER" id="PTHR11216">
    <property type="entry name" value="EH DOMAIN"/>
    <property type="match status" value="1"/>
</dbReference>
<keyword evidence="7" id="KW-0539">Nucleus</keyword>
<dbReference type="InterPro" id="IPR044888">
    <property type="entry name" value="Mediatior_Med7_sf"/>
</dbReference>
<sequence>MKEEYDEAVSQQQEGAGDNAAAGPSNSNQISTSFFPPPPQVYKKFTKRNLRYLEILNSHPLADDETPWEELNAAERLKRQTAILRQHGFLLLGRSNDKQEGEDVEMDAVEGHDAGANAADLPDFDLKADLEPPNVDWIEEDGGYTVFGQLWPIPDVTPTLEQLGIPVLYPLEGTNRKELLLTLLQTLLQTYREITADLLKPAQPYDVWVPAVPDPNLTPEQQQQQMATNPGFWTQSTEAKDRLKHMQNVVVNMQFLINELRPVQARETLKLIMQMQLERRKQETQLIRDAGGATPQIALSPVERSAFAHLFNLADPERTGIVTGDAAVAFFAKSKLPPAVLGQIWAMADSANNGFLTPPSFSIALRLISHAQRGETITDASTKRPGPPPTMEGVNLPLTAQLTGGQSGSAVPTNMPGVIEIKTEDRARYTRIFANSGPVGGIIDGDRAKEIFVKSKLPFDKLGAIWNLADTQARGALDLTDFIIAMHFIQNTMNGTLNSIPAALPPGLYEQAKGSGGAGSRVLPGSPLAAQNTGGSASGFGSSGIPRQMTGSSFPQPAFQPPQQSAPAATAPWDVKPDEKARADQFFDGLDVSKQGKLDGAAVVPFFMQSKLTEPVLAHVWDLSDITQSGTLSKEEFAVAMHLINDQLAGKPLPQALPPSLVPPSMRSLDLPAAVNPQQSDTQKDLFSLMDDDPPAPAISASSAFIAPSAAAPVVTGAQSTPFGSTAAAQRSAPGPFDDDFFGGGGSSSTPTAAQPQPVARALSPAATGGSFGSASAFRSPGLASPGIASPSASTSRLGTFAAAAPAAAAGVGAGAALGGAGGNDQSAEFGNKSIQLQSTEKAVSDLQSQRGTLESSIATNASSLAELETRLSTVRGQHESETKLVKDLEDRQQKQSAELKTLREDVIREESELSALKAEKDELEQALMRDREDVRDMKKRMNDVQTETKSLKEQLEKLRKDARQQKGLVAISKKQLATAEGDQDKTASEIEAVQRGELGDEEVGAAGLAPTSRGTAADSVVSPAASTRSYNPFDRFGAGAGSQPATPTTGQHPSVGTSLAAGAGAGAVLGGVVAAATHHDDGSHETQQDTREADPFGVPDTEPQQGVSSLGFDDAFAIPAESTATSASAPGHAPATSTDFDDNFGDDFGATAQAVPASSAEPTVSGRHDASELAAAGGLGAGAGLLGAGALRTDEPSKQLESDPAASGPFGSDATAADMNRPDAADADEDEDSSDDEDDGPEEVGGYKARGYDTPVGGAADRFPDVDAQADQDGARTVPGGLEDVTEVPASSAPVDPTAIGEIGGRTASTTSIAPVSRQDTVSSDLNEYSALESAQTKDADSSHMGAGTAAAGGIGLAALTAGAGASTLGERGHGDETPNVTTPADDNVPLSQLLGSQKTLEPATGLDPSASPTLSTRARRAPPPAPVRSATTLSTSSANARPVAPTVLAAEPTTTAGTADPVTAVGESSGASTNPFGMDDFGSAPAASTVPQQKATNDSGSGSNFDDFDSAFEDLGPSEAVPTAAAAGATGATTGGASTGFDDAFDNDFDFVPSFSAPGAAAGGDGASRGVSTSGAAGANNAFDDFDAAFDSNAGAPKTTGAGAFSGSASAFPAVGAAAGLGAAAGSTSASTADRGTSSGFSFEDAFDPTSSSTAAAPAPALNTAVTSTSTPGVTSPTAPAGTYAPPPGPPPGFSSSAPPPVPARSTAIAEAEDYTGALPDDAAPVKQLCGMGFTRANVILALEKSNYRTEKALERLLAST</sequence>
<feature type="compositionally biased region" description="Low complexity" evidence="9">
    <location>
        <begin position="764"/>
        <end position="776"/>
    </location>
</feature>
<dbReference type="Gene3D" id="1.10.238.10">
    <property type="entry name" value="EF-hand"/>
    <property type="match status" value="3"/>
</dbReference>
<feature type="compositionally biased region" description="Polar residues" evidence="9">
    <location>
        <begin position="717"/>
        <end position="729"/>
    </location>
</feature>
<feature type="compositionally biased region" description="Polar residues" evidence="9">
    <location>
        <begin position="24"/>
        <end position="34"/>
    </location>
</feature>
<evidence type="ECO:0000256" key="5">
    <source>
        <dbReference type="ARBA" id="ARBA00023159"/>
    </source>
</evidence>
<feature type="compositionally biased region" description="Gly residues" evidence="9">
    <location>
        <begin position="1178"/>
        <end position="1188"/>
    </location>
</feature>
<dbReference type="GO" id="GO:0005509">
    <property type="term" value="F:calcium ion binding"/>
    <property type="evidence" value="ECO:0007669"/>
    <property type="project" value="InterPro"/>
</dbReference>
<dbReference type="PROSITE" id="PS50030">
    <property type="entry name" value="UBA"/>
    <property type="match status" value="1"/>
</dbReference>
<dbReference type="STRING" id="1365824.V5EXQ6"/>
<dbReference type="Proteomes" id="UP000019377">
    <property type="component" value="Unassembled WGS sequence"/>
</dbReference>